<gene>
    <name evidence="1" type="ORF">SAMN06295987_104316</name>
</gene>
<dbReference type="Proteomes" id="UP000190989">
    <property type="component" value="Unassembled WGS sequence"/>
</dbReference>
<keyword evidence="2" id="KW-1185">Reference proteome</keyword>
<dbReference type="RefSeq" id="WP_079730955.1">
    <property type="nucleotide sequence ID" value="NZ_FVZE01000004.1"/>
</dbReference>
<dbReference type="AlphaFoldDB" id="A0A1U6I7K2"/>
<proteinExistence type="predicted"/>
<organism evidence="1 2">
    <name type="scientific">Novosphingobium mathurense</name>
    <dbReference type="NCBI Taxonomy" id="428990"/>
    <lineage>
        <taxon>Bacteria</taxon>
        <taxon>Pseudomonadati</taxon>
        <taxon>Pseudomonadota</taxon>
        <taxon>Alphaproteobacteria</taxon>
        <taxon>Sphingomonadales</taxon>
        <taxon>Sphingomonadaceae</taxon>
        <taxon>Novosphingobium</taxon>
    </lineage>
</organism>
<reference evidence="2" key="1">
    <citation type="submission" date="2017-02" db="EMBL/GenBank/DDBJ databases">
        <authorList>
            <person name="Varghese N."/>
            <person name="Submissions S."/>
        </authorList>
    </citation>
    <scope>NUCLEOTIDE SEQUENCE [LARGE SCALE GENOMIC DNA]</scope>
    <source>
        <strain evidence="2">SM117</strain>
    </source>
</reference>
<name>A0A1U6I7K2_9SPHN</name>
<evidence type="ECO:0000313" key="1">
    <source>
        <dbReference type="EMBL" id="SLK03972.1"/>
    </source>
</evidence>
<dbReference type="EMBL" id="FVZE01000004">
    <property type="protein sequence ID" value="SLK03972.1"/>
    <property type="molecule type" value="Genomic_DNA"/>
</dbReference>
<accession>A0A1U6I7K2</accession>
<protein>
    <submittedName>
        <fullName evidence="1">Uncharacterized protein</fullName>
    </submittedName>
</protein>
<dbReference type="STRING" id="428990.SAMN06295987_104316"/>
<sequence length="86" mass="9451">MHITNITPAKDAHAALPATFFPPSARSPLREALAELEYIIAQDNDHAIETRGPFVIERCEFVIGRMRDAMSRADGQAYVAAQLGRA</sequence>
<evidence type="ECO:0000313" key="2">
    <source>
        <dbReference type="Proteomes" id="UP000190989"/>
    </source>
</evidence>